<sequence length="921" mass="98859">MAWIILCWTLFSFLFHVQAQNLSTTTPVPPLQWINLTNLLQGSTKPPPLKDAAIGYDEVSRTLIIFGGVSESGVPQSQTFLLNLQSLSWSVPSPPSNLQRSPPSRSSVVSGHDFAASNRHGFVVIGGKGSDNTALSDVWEYDFTNQFWSQVQLSAGGPSPRWGASGGIDIRVAPIQDQLVPGPNNTIYLAGGFDGKAVDSLSEVWRLNISGTLSSNLPSSVMASWDRLDIGNLPGRIEHSGTVISQQIVSAGGCPSLPEGSDVNCATQDSFILDTQRRSTLSPGACTAPRVGPVVVPNLNAFSSAFTSQAFVLLGTFNSTTWKDSDGLTRGEVAVLDTNTATWTRILPAGDPGSTGRAQFPTPRQGAAALSYSQALVGDVRARSSDTIIFGGQDAKGNFLSDMWLLRAYSGMITPSSTTWSGFGSGNLQSGINADGSGVRVSYLNECAIRIAEPISNPSSTSSSAPTNTPPPKDPTPVLFSTAYDASFLHKLLAPLSLVVLFPVILSLRWAVFSDGYRGTESGVFIQVSFLGAIVAFGLGVAGLILGFTTISSSQVSSSHLHFKTGHSIAGLVFFLCLYIIIPIIYLALLRIRIRSRRELAEDVEEKDGDIQGSVGKPESEDIRSLTSSLRNASPPPTRTRTMSWDTTTAIKMAAATEGSGPSNESSVAPTPSGFEVLNRQHRARKTSGQSPPPLTVRPLPSTLSDIDWLLRRRSLNAVGELDYMLTQVHNAQVAASAAQGDQDPIANVNTATKYPTIASMALHLFTHMSIIGIAAVTLAALWTTAPRYYFAIFMVWVVTFYLLMLACSWGGRPAPSLLTATVWRIRSSPPPPLPIQSSTPDALKSPPPTVAGPYARNRPTHRTATQAEEQSYLQAMSAEDEGDDELDEDTRQRLIEQEMDRRDVSIVTVPRRKLQIANPS</sequence>
<feature type="transmembrane region" description="Helical" evidence="4">
    <location>
        <begin position="568"/>
        <end position="589"/>
    </location>
</feature>
<keyword evidence="2" id="KW-0677">Repeat</keyword>
<dbReference type="PANTHER" id="PTHR46093:SF3">
    <property type="entry name" value="ACYL-COA-BINDING DOMAIN-CONTAINING PROTEIN 4"/>
    <property type="match status" value="1"/>
</dbReference>
<organism evidence="6 7">
    <name type="scientific">Crepidotus variabilis</name>
    <dbReference type="NCBI Taxonomy" id="179855"/>
    <lineage>
        <taxon>Eukaryota</taxon>
        <taxon>Fungi</taxon>
        <taxon>Dikarya</taxon>
        <taxon>Basidiomycota</taxon>
        <taxon>Agaricomycotina</taxon>
        <taxon>Agaricomycetes</taxon>
        <taxon>Agaricomycetidae</taxon>
        <taxon>Agaricales</taxon>
        <taxon>Agaricineae</taxon>
        <taxon>Crepidotaceae</taxon>
        <taxon>Crepidotus</taxon>
    </lineage>
</organism>
<feature type="compositionally biased region" description="Acidic residues" evidence="3">
    <location>
        <begin position="879"/>
        <end position="889"/>
    </location>
</feature>
<keyword evidence="7" id="KW-1185">Reference proteome</keyword>
<comment type="caution">
    <text evidence="6">The sequence shown here is derived from an EMBL/GenBank/DDBJ whole genome shotgun (WGS) entry which is preliminary data.</text>
</comment>
<dbReference type="PANTHER" id="PTHR46093">
    <property type="entry name" value="ACYL-COA-BINDING DOMAIN-CONTAINING PROTEIN 5"/>
    <property type="match status" value="1"/>
</dbReference>
<dbReference type="InterPro" id="IPR015915">
    <property type="entry name" value="Kelch-typ_b-propeller"/>
</dbReference>
<evidence type="ECO:0000256" key="5">
    <source>
        <dbReference type="SAM" id="SignalP"/>
    </source>
</evidence>
<dbReference type="AlphaFoldDB" id="A0A9P6ET22"/>
<protein>
    <submittedName>
        <fullName evidence="6">Uncharacterized protein</fullName>
    </submittedName>
</protein>
<evidence type="ECO:0000256" key="4">
    <source>
        <dbReference type="SAM" id="Phobius"/>
    </source>
</evidence>
<evidence type="ECO:0000256" key="1">
    <source>
        <dbReference type="ARBA" id="ARBA00022441"/>
    </source>
</evidence>
<feature type="region of interest" description="Disordered" evidence="3">
    <location>
        <begin position="603"/>
        <end position="646"/>
    </location>
</feature>
<keyword evidence="4" id="KW-0472">Membrane</keyword>
<feature type="region of interest" description="Disordered" evidence="3">
    <location>
        <begin position="832"/>
        <end position="890"/>
    </location>
</feature>
<feature type="transmembrane region" description="Helical" evidence="4">
    <location>
        <begin position="762"/>
        <end position="783"/>
    </location>
</feature>
<feature type="compositionally biased region" description="Low complexity" evidence="3">
    <location>
        <begin position="455"/>
        <end position="467"/>
    </location>
</feature>
<feature type="transmembrane region" description="Helical" evidence="4">
    <location>
        <begin position="524"/>
        <end position="548"/>
    </location>
</feature>
<feature type="transmembrane region" description="Helical" evidence="4">
    <location>
        <begin position="492"/>
        <end position="512"/>
    </location>
</feature>
<feature type="region of interest" description="Disordered" evidence="3">
    <location>
        <begin position="455"/>
        <end position="476"/>
    </location>
</feature>
<evidence type="ECO:0000256" key="3">
    <source>
        <dbReference type="SAM" id="MobiDB-lite"/>
    </source>
</evidence>
<feature type="compositionally biased region" description="Polar residues" evidence="3">
    <location>
        <begin position="863"/>
        <end position="875"/>
    </location>
</feature>
<dbReference type="OrthoDB" id="10250130at2759"/>
<dbReference type="Pfam" id="PF24681">
    <property type="entry name" value="Kelch_KLHDC2_KLHL20_DRC7"/>
    <property type="match status" value="1"/>
</dbReference>
<keyword evidence="5" id="KW-0732">Signal</keyword>
<feature type="transmembrane region" description="Helical" evidence="4">
    <location>
        <begin position="789"/>
        <end position="808"/>
    </location>
</feature>
<keyword evidence="4" id="KW-1133">Transmembrane helix</keyword>
<reference evidence="6" key="1">
    <citation type="submission" date="2020-11" db="EMBL/GenBank/DDBJ databases">
        <authorList>
            <consortium name="DOE Joint Genome Institute"/>
            <person name="Ahrendt S."/>
            <person name="Riley R."/>
            <person name="Andreopoulos W."/>
            <person name="Labutti K."/>
            <person name="Pangilinan J."/>
            <person name="Ruiz-Duenas F.J."/>
            <person name="Barrasa J.M."/>
            <person name="Sanchez-Garcia M."/>
            <person name="Camarero S."/>
            <person name="Miyauchi S."/>
            <person name="Serrano A."/>
            <person name="Linde D."/>
            <person name="Babiker R."/>
            <person name="Drula E."/>
            <person name="Ayuso-Fernandez I."/>
            <person name="Pacheco R."/>
            <person name="Padilla G."/>
            <person name="Ferreira P."/>
            <person name="Barriuso J."/>
            <person name="Kellner H."/>
            <person name="Castanera R."/>
            <person name="Alfaro M."/>
            <person name="Ramirez L."/>
            <person name="Pisabarro A.G."/>
            <person name="Kuo A."/>
            <person name="Tritt A."/>
            <person name="Lipzen A."/>
            <person name="He G."/>
            <person name="Yan M."/>
            <person name="Ng V."/>
            <person name="Cullen D."/>
            <person name="Martin F."/>
            <person name="Rosso M.-N."/>
            <person name="Henrissat B."/>
            <person name="Hibbett D."/>
            <person name="Martinez A.T."/>
            <person name="Grigoriev I.V."/>
        </authorList>
    </citation>
    <scope>NUCLEOTIDE SEQUENCE</scope>
    <source>
        <strain evidence="6">CBS 506.95</strain>
    </source>
</reference>
<dbReference type="Proteomes" id="UP000807306">
    <property type="component" value="Unassembled WGS sequence"/>
</dbReference>
<dbReference type="EMBL" id="MU157826">
    <property type="protein sequence ID" value="KAF9534342.1"/>
    <property type="molecule type" value="Genomic_DNA"/>
</dbReference>
<gene>
    <name evidence="6" type="ORF">CPB83DRAFT_844074</name>
</gene>
<dbReference type="SUPFAM" id="SSF117281">
    <property type="entry name" value="Kelch motif"/>
    <property type="match status" value="1"/>
</dbReference>
<evidence type="ECO:0000313" key="7">
    <source>
        <dbReference type="Proteomes" id="UP000807306"/>
    </source>
</evidence>
<dbReference type="Gene3D" id="2.120.10.80">
    <property type="entry name" value="Kelch-type beta propeller"/>
    <property type="match status" value="2"/>
</dbReference>
<feature type="signal peptide" evidence="5">
    <location>
        <begin position="1"/>
        <end position="19"/>
    </location>
</feature>
<evidence type="ECO:0000313" key="6">
    <source>
        <dbReference type="EMBL" id="KAF9534342.1"/>
    </source>
</evidence>
<name>A0A9P6ET22_9AGAR</name>
<keyword evidence="4" id="KW-0812">Transmembrane</keyword>
<keyword evidence="1" id="KW-0880">Kelch repeat</keyword>
<feature type="chain" id="PRO_5040415939" evidence="5">
    <location>
        <begin position="20"/>
        <end position="921"/>
    </location>
</feature>
<accession>A0A9P6ET22</accession>
<evidence type="ECO:0000256" key="2">
    <source>
        <dbReference type="ARBA" id="ARBA00022737"/>
    </source>
</evidence>
<proteinExistence type="predicted"/>